<keyword evidence="4" id="KW-0964">Secreted</keyword>
<evidence type="ECO:0000256" key="5">
    <source>
        <dbReference type="ARBA" id="ARBA00022729"/>
    </source>
</evidence>
<evidence type="ECO:0000313" key="8">
    <source>
        <dbReference type="EMBL" id="SVE24542.1"/>
    </source>
</evidence>
<comment type="subcellular location">
    <subcellularLocation>
        <location evidence="1">Cell envelope</location>
    </subcellularLocation>
    <subcellularLocation>
        <location evidence="2">Cell outer membrane</location>
    </subcellularLocation>
    <subcellularLocation>
        <location evidence="3">Secreted</location>
    </subcellularLocation>
</comment>
<dbReference type="SUPFAM" id="SSF51126">
    <property type="entry name" value="Pectin lyase-like"/>
    <property type="match status" value="1"/>
</dbReference>
<dbReference type="AlphaFoldDB" id="A0A383BX99"/>
<proteinExistence type="predicted"/>
<evidence type="ECO:0000256" key="2">
    <source>
        <dbReference type="ARBA" id="ARBA00004442"/>
    </source>
</evidence>
<keyword evidence="7" id="KW-0998">Cell outer membrane</keyword>
<evidence type="ECO:0000256" key="3">
    <source>
        <dbReference type="ARBA" id="ARBA00004613"/>
    </source>
</evidence>
<evidence type="ECO:0000256" key="4">
    <source>
        <dbReference type="ARBA" id="ARBA00022525"/>
    </source>
</evidence>
<dbReference type="EMBL" id="UINC01204016">
    <property type="protein sequence ID" value="SVE24542.1"/>
    <property type="molecule type" value="Genomic_DNA"/>
</dbReference>
<evidence type="ECO:0000256" key="7">
    <source>
        <dbReference type="ARBA" id="ARBA00023237"/>
    </source>
</evidence>
<evidence type="ECO:0000256" key="6">
    <source>
        <dbReference type="ARBA" id="ARBA00023136"/>
    </source>
</evidence>
<evidence type="ECO:0008006" key="9">
    <source>
        <dbReference type="Google" id="ProtNLM"/>
    </source>
</evidence>
<gene>
    <name evidence="8" type="ORF">METZ01_LOCUS477396</name>
</gene>
<dbReference type="GO" id="GO:0005576">
    <property type="term" value="C:extracellular region"/>
    <property type="evidence" value="ECO:0007669"/>
    <property type="project" value="UniProtKB-SubCell"/>
</dbReference>
<evidence type="ECO:0000256" key="1">
    <source>
        <dbReference type="ARBA" id="ARBA00004196"/>
    </source>
</evidence>
<keyword evidence="6" id="KW-0472">Membrane</keyword>
<dbReference type="InterPro" id="IPR011050">
    <property type="entry name" value="Pectin_lyase_fold/virulence"/>
</dbReference>
<keyword evidence="5" id="KW-0732">Signal</keyword>
<sequence>NVTIRRSLFKGNIAGSKGGAIYVTLTNTTIVNNTVYGNQADYGGGIATYNAPASIINTILWQNSATTSGSQYYHTGSLSPSYTYCDIEGNSSGTGNIDADPLFVNVNLSNFNLPEGSPCIDLGDPDLDGDGIDYSLDTDDQDIDGTRMDIGAFAFIGPDTVAPTIAITIPNGGESYGTGARVAFEWAAADDRSLQWTKAHISYDAGVTYSQIDSIFGNPGGMYWDVPTDTITDLMRLKVEVAD</sequence>
<feature type="non-terminal residue" evidence="8">
    <location>
        <position position="1"/>
    </location>
</feature>
<feature type="non-terminal residue" evidence="8">
    <location>
        <position position="243"/>
    </location>
</feature>
<organism evidence="8">
    <name type="scientific">marine metagenome</name>
    <dbReference type="NCBI Taxonomy" id="408172"/>
    <lineage>
        <taxon>unclassified sequences</taxon>
        <taxon>metagenomes</taxon>
        <taxon>ecological metagenomes</taxon>
    </lineage>
</organism>
<dbReference type="InterPro" id="IPR003368">
    <property type="entry name" value="POMP_repeat"/>
</dbReference>
<name>A0A383BX99_9ZZZZ</name>
<dbReference type="InterPro" id="IPR012334">
    <property type="entry name" value="Pectin_lyas_fold"/>
</dbReference>
<dbReference type="Gene3D" id="2.160.20.10">
    <property type="entry name" value="Single-stranded right-handed beta-helix, Pectin lyase-like"/>
    <property type="match status" value="1"/>
</dbReference>
<dbReference type="NCBIfam" id="TIGR01376">
    <property type="entry name" value="POMP_repeat"/>
    <property type="match status" value="1"/>
</dbReference>
<reference evidence="8" key="1">
    <citation type="submission" date="2018-05" db="EMBL/GenBank/DDBJ databases">
        <authorList>
            <person name="Lanie J.A."/>
            <person name="Ng W.-L."/>
            <person name="Kazmierczak K.M."/>
            <person name="Andrzejewski T.M."/>
            <person name="Davidsen T.M."/>
            <person name="Wayne K.J."/>
            <person name="Tettelin H."/>
            <person name="Glass J.I."/>
            <person name="Rusch D."/>
            <person name="Podicherti R."/>
            <person name="Tsui H.-C.T."/>
            <person name="Winkler M.E."/>
        </authorList>
    </citation>
    <scope>NUCLEOTIDE SEQUENCE</scope>
</reference>
<accession>A0A383BX99</accession>
<protein>
    <recommendedName>
        <fullName evidence="9">Right handed beta helix domain-containing protein</fullName>
    </recommendedName>
</protein>
<dbReference type="GO" id="GO:0009279">
    <property type="term" value="C:cell outer membrane"/>
    <property type="evidence" value="ECO:0007669"/>
    <property type="project" value="UniProtKB-SubCell"/>
</dbReference>